<dbReference type="Proteomes" id="UP000789831">
    <property type="component" value="Unassembled WGS sequence"/>
</dbReference>
<sequence>MEDSPQQRINILRQQLDFLQAQLGATTNFFEKHPKQATFATKTLNQPSKPFLSPQLDRAKSDVFPEQIHPILALQLDDYVLPTESERTSAVPPSKMPKNDATRSGTGDLLMHGQRNQKSTNIIRNCVVDEDSDFAVLLTKVNEVLGSNEEKAQDYYTAEPKHNENNQVEKDLLKKIDAILNSEEGRTFFEHRNNDIMLEDQEARNALASRYETYGSRGWRNPNGYAVDGRDVISDARQSSNRAQLRHNENSRLNYAAYDLSEKLHRQKPLGFDTVTRKHPFYNDHNNRYSGHLLKESNETTIGDDDDSSITFDEILPERYFGDHTINSEAIVHSLYSSRFQQPNIQERDVGNQHPLLKQKWHHG</sequence>
<gene>
    <name evidence="2" type="ORF">AGERDE_LOCUS4697</name>
</gene>
<name>A0A9N8ZXH8_9GLOM</name>
<reference evidence="2" key="1">
    <citation type="submission" date="2021-06" db="EMBL/GenBank/DDBJ databases">
        <authorList>
            <person name="Kallberg Y."/>
            <person name="Tangrot J."/>
            <person name="Rosling A."/>
        </authorList>
    </citation>
    <scope>NUCLEOTIDE SEQUENCE</scope>
    <source>
        <strain evidence="2">MT106</strain>
    </source>
</reference>
<feature type="region of interest" description="Disordered" evidence="1">
    <location>
        <begin position="84"/>
        <end position="112"/>
    </location>
</feature>
<accession>A0A9N8ZXH8</accession>
<proteinExistence type="predicted"/>
<dbReference type="AlphaFoldDB" id="A0A9N8ZXH8"/>
<evidence type="ECO:0000256" key="1">
    <source>
        <dbReference type="SAM" id="MobiDB-lite"/>
    </source>
</evidence>
<evidence type="ECO:0000313" key="3">
    <source>
        <dbReference type="Proteomes" id="UP000789831"/>
    </source>
</evidence>
<protein>
    <submittedName>
        <fullName evidence="2">7199_t:CDS:1</fullName>
    </submittedName>
</protein>
<keyword evidence="3" id="KW-1185">Reference proteome</keyword>
<organism evidence="2 3">
    <name type="scientific">Ambispora gerdemannii</name>
    <dbReference type="NCBI Taxonomy" id="144530"/>
    <lineage>
        <taxon>Eukaryota</taxon>
        <taxon>Fungi</taxon>
        <taxon>Fungi incertae sedis</taxon>
        <taxon>Mucoromycota</taxon>
        <taxon>Glomeromycotina</taxon>
        <taxon>Glomeromycetes</taxon>
        <taxon>Archaeosporales</taxon>
        <taxon>Ambisporaceae</taxon>
        <taxon>Ambispora</taxon>
    </lineage>
</organism>
<evidence type="ECO:0000313" key="2">
    <source>
        <dbReference type="EMBL" id="CAG8510100.1"/>
    </source>
</evidence>
<dbReference type="EMBL" id="CAJVPL010000563">
    <property type="protein sequence ID" value="CAG8510100.1"/>
    <property type="molecule type" value="Genomic_DNA"/>
</dbReference>
<comment type="caution">
    <text evidence="2">The sequence shown here is derived from an EMBL/GenBank/DDBJ whole genome shotgun (WGS) entry which is preliminary data.</text>
</comment>
<dbReference type="OrthoDB" id="10436295at2759"/>